<evidence type="ECO:0008006" key="9">
    <source>
        <dbReference type="Google" id="ProtNLM"/>
    </source>
</evidence>
<dbReference type="Proteomes" id="UP001054889">
    <property type="component" value="Unassembled WGS sequence"/>
</dbReference>
<protein>
    <recommendedName>
        <fullName evidence="9">Wall-associated receptor kinase C-terminal domain-containing protein</fullName>
    </recommendedName>
</protein>
<evidence type="ECO:0000313" key="8">
    <source>
        <dbReference type="Proteomes" id="UP001054889"/>
    </source>
</evidence>
<evidence type="ECO:0000256" key="2">
    <source>
        <dbReference type="ARBA" id="ARBA00022729"/>
    </source>
</evidence>
<feature type="domain" description="Wall-associated receptor kinase galacturonan-binding" evidence="5">
    <location>
        <begin position="249"/>
        <end position="316"/>
    </location>
</feature>
<dbReference type="Pfam" id="PF14380">
    <property type="entry name" value="WAK_assoc"/>
    <property type="match status" value="1"/>
</dbReference>
<name>A0AAV5D601_ELECO</name>
<evidence type="ECO:0000256" key="4">
    <source>
        <dbReference type="SAM" id="MobiDB-lite"/>
    </source>
</evidence>
<sequence length="437" mass="47284">MSPSAEELEAERLKAEAADQEQARRAAQEKARLDATAACRPAGVRAQVQQLRVRRVPEELLLKGPRHRHRLRAGDAACTILFNVSSAFDITDRFKISPSNRELYVLSKCINGMMPPPGAVTVTSCSGNSSSNFVYLGGSYGMGQPPANDGRCELSELLVLGSEAEGATSASYRRLIRGGFRLEWEPVGDCNTCRARGGQQCRYDGNTAAFACLCSDGSLRVSTCDGKHKSKLTLIVFTAAAGGQEGGPCSTVLCGDVSITFPFGIVPEQATKTNCGEIGFQVRCSNDVPYLGYNQRDHWSQILNIFYHNNSLLVVDDHKIQNLKSCRMPTSNSSTKLALPFSISPLNQELIFYNCTEAPPEKVAKKGLVQTRCHNNTFVLAAGHSNDESGSLFVEGCSANIVPVLGESDKVNTSRYEELISGGFLLTWVPPPSVFSA</sequence>
<keyword evidence="3" id="KW-0325">Glycoprotein</keyword>
<dbReference type="AlphaFoldDB" id="A0AAV5D601"/>
<gene>
    <name evidence="7" type="primary">ga23546</name>
    <name evidence="7" type="ORF">PR202_ga23546</name>
</gene>
<comment type="caution">
    <text evidence="7">The sequence shown here is derived from an EMBL/GenBank/DDBJ whole genome shotgun (WGS) entry which is preliminary data.</text>
</comment>
<evidence type="ECO:0000259" key="5">
    <source>
        <dbReference type="Pfam" id="PF13947"/>
    </source>
</evidence>
<dbReference type="PANTHER" id="PTHR33138">
    <property type="entry name" value="OS01G0690200 PROTEIN"/>
    <property type="match status" value="1"/>
</dbReference>
<evidence type="ECO:0000313" key="7">
    <source>
        <dbReference type="EMBL" id="GJN05876.1"/>
    </source>
</evidence>
<proteinExistence type="predicted"/>
<evidence type="ECO:0000259" key="6">
    <source>
        <dbReference type="Pfam" id="PF14380"/>
    </source>
</evidence>
<comment type="subcellular location">
    <subcellularLocation>
        <location evidence="1">Membrane</location>
        <topology evidence="1">Single-pass membrane protein</topology>
    </subcellularLocation>
</comment>
<keyword evidence="8" id="KW-1185">Reference proteome</keyword>
<dbReference type="InterPro" id="IPR025287">
    <property type="entry name" value="WAK_GUB"/>
</dbReference>
<dbReference type="GO" id="GO:0016020">
    <property type="term" value="C:membrane"/>
    <property type="evidence" value="ECO:0007669"/>
    <property type="project" value="UniProtKB-SubCell"/>
</dbReference>
<dbReference type="GO" id="GO:0030247">
    <property type="term" value="F:polysaccharide binding"/>
    <property type="evidence" value="ECO:0007669"/>
    <property type="project" value="InterPro"/>
</dbReference>
<evidence type="ECO:0000256" key="1">
    <source>
        <dbReference type="ARBA" id="ARBA00004167"/>
    </source>
</evidence>
<accession>A0AAV5D601</accession>
<dbReference type="InterPro" id="IPR032872">
    <property type="entry name" value="WAK_assoc_C"/>
</dbReference>
<feature type="region of interest" description="Disordered" evidence="4">
    <location>
        <begin position="1"/>
        <end position="29"/>
    </location>
</feature>
<feature type="compositionally biased region" description="Basic and acidic residues" evidence="4">
    <location>
        <begin position="10"/>
        <end position="29"/>
    </location>
</feature>
<keyword evidence="2" id="KW-0732">Signal</keyword>
<organism evidence="7 8">
    <name type="scientific">Eleusine coracana subsp. coracana</name>
    <dbReference type="NCBI Taxonomy" id="191504"/>
    <lineage>
        <taxon>Eukaryota</taxon>
        <taxon>Viridiplantae</taxon>
        <taxon>Streptophyta</taxon>
        <taxon>Embryophyta</taxon>
        <taxon>Tracheophyta</taxon>
        <taxon>Spermatophyta</taxon>
        <taxon>Magnoliopsida</taxon>
        <taxon>Liliopsida</taxon>
        <taxon>Poales</taxon>
        <taxon>Poaceae</taxon>
        <taxon>PACMAD clade</taxon>
        <taxon>Chloridoideae</taxon>
        <taxon>Cynodonteae</taxon>
        <taxon>Eleusininae</taxon>
        <taxon>Eleusine</taxon>
    </lineage>
</organism>
<feature type="domain" description="Wall-associated receptor kinase C-terminal" evidence="6">
    <location>
        <begin position="158"/>
        <end position="217"/>
    </location>
</feature>
<dbReference type="PANTHER" id="PTHR33138:SF9">
    <property type="entry name" value="OS01G0136500 PROTEIN"/>
    <property type="match status" value="1"/>
</dbReference>
<reference evidence="7" key="2">
    <citation type="submission" date="2021-12" db="EMBL/GenBank/DDBJ databases">
        <title>Resequencing data analysis of finger millet.</title>
        <authorList>
            <person name="Hatakeyama M."/>
            <person name="Aluri S."/>
            <person name="Balachadran M.T."/>
            <person name="Sivarajan S.R."/>
            <person name="Poveda L."/>
            <person name="Shimizu-Inatsugi R."/>
            <person name="Schlapbach R."/>
            <person name="Sreeman S.M."/>
            <person name="Shimizu K.K."/>
        </authorList>
    </citation>
    <scope>NUCLEOTIDE SEQUENCE</scope>
</reference>
<evidence type="ECO:0000256" key="3">
    <source>
        <dbReference type="ARBA" id="ARBA00023180"/>
    </source>
</evidence>
<dbReference type="Pfam" id="PF13947">
    <property type="entry name" value="GUB_WAK_bind"/>
    <property type="match status" value="1"/>
</dbReference>
<reference evidence="7" key="1">
    <citation type="journal article" date="2018" name="DNA Res.">
        <title>Multiple hybrid de novo genome assembly of finger millet, an orphan allotetraploid crop.</title>
        <authorList>
            <person name="Hatakeyama M."/>
            <person name="Aluri S."/>
            <person name="Balachadran M.T."/>
            <person name="Sivarajan S.R."/>
            <person name="Patrignani A."/>
            <person name="Gruter S."/>
            <person name="Poveda L."/>
            <person name="Shimizu-Inatsugi R."/>
            <person name="Baeten J."/>
            <person name="Francoijs K.J."/>
            <person name="Nataraja K.N."/>
            <person name="Reddy Y.A.N."/>
            <person name="Phadnis S."/>
            <person name="Ravikumar R.L."/>
            <person name="Schlapbach R."/>
            <person name="Sreeman S.M."/>
            <person name="Shimizu K.K."/>
        </authorList>
    </citation>
    <scope>NUCLEOTIDE SEQUENCE</scope>
</reference>
<dbReference type="EMBL" id="BQKI01000012">
    <property type="protein sequence ID" value="GJN05876.1"/>
    <property type="molecule type" value="Genomic_DNA"/>
</dbReference>